<gene>
    <name evidence="2" type="ORF">MUB52_08515</name>
</gene>
<comment type="caution">
    <text evidence="2">The sequence shown here is derived from an EMBL/GenBank/DDBJ whole genome shotgun (WGS) entry which is preliminary data.</text>
</comment>
<accession>A0ABT3BD27</accession>
<protein>
    <submittedName>
        <fullName evidence="2">DUF1311 domain-containing protein</fullName>
    </submittedName>
</protein>
<evidence type="ECO:0000313" key="2">
    <source>
        <dbReference type="EMBL" id="MCV3271468.1"/>
    </source>
</evidence>
<keyword evidence="3" id="KW-1185">Reference proteome</keyword>
<evidence type="ECO:0000259" key="1">
    <source>
        <dbReference type="Pfam" id="PF07007"/>
    </source>
</evidence>
<dbReference type="RefSeq" id="WP_263843786.1">
    <property type="nucleotide sequence ID" value="NZ_JALIEB010000004.1"/>
</dbReference>
<evidence type="ECO:0000313" key="3">
    <source>
        <dbReference type="Proteomes" id="UP001208690"/>
    </source>
</evidence>
<dbReference type="EMBL" id="JALIEB010000004">
    <property type="protein sequence ID" value="MCV3271468.1"/>
    <property type="molecule type" value="Genomic_DNA"/>
</dbReference>
<reference evidence="2 3" key="1">
    <citation type="submission" date="2022-04" db="EMBL/GenBank/DDBJ databases">
        <title>Roseobacter sp. WL0113 is a bacterium isolated from neritic sediment.</title>
        <authorList>
            <person name="Wang L."/>
            <person name="He W."/>
            <person name="Zhang D.-F."/>
        </authorList>
    </citation>
    <scope>NUCLEOTIDE SEQUENCE [LARGE SCALE GENOMIC DNA]</scope>
    <source>
        <strain evidence="2 3">WL0113</strain>
    </source>
</reference>
<sequence>MIGGYILSFLGGIAADIARKVFLPQSEALLARIIPSLQKESNKRANLEELEVRDKLRKIGKSPDLARHITENSGDFVSRLNDNQEADRLSFVEVEAERLESNASTQAEMTAVALARYEAADKLLSMRMESLKESSDVSAAAKDALVEAQKAWKEFIFKDARAEALFTAEGGSMEPMIFNSSLEQSTMSRLKELRHLQELLL</sequence>
<dbReference type="Pfam" id="PF07007">
    <property type="entry name" value="LprI"/>
    <property type="match status" value="1"/>
</dbReference>
<dbReference type="Gene3D" id="1.20.1270.180">
    <property type="match status" value="1"/>
</dbReference>
<organism evidence="2 3">
    <name type="scientific">Roseobacter sinensis</name>
    <dbReference type="NCBI Taxonomy" id="2931391"/>
    <lineage>
        <taxon>Bacteria</taxon>
        <taxon>Pseudomonadati</taxon>
        <taxon>Pseudomonadota</taxon>
        <taxon>Alphaproteobacteria</taxon>
        <taxon>Rhodobacterales</taxon>
        <taxon>Roseobacteraceae</taxon>
        <taxon>Roseobacter</taxon>
    </lineage>
</organism>
<feature type="domain" description="Lysozyme inhibitor LprI-like N-terminal" evidence="1">
    <location>
        <begin position="101"/>
        <end position="193"/>
    </location>
</feature>
<proteinExistence type="predicted"/>
<dbReference type="Proteomes" id="UP001208690">
    <property type="component" value="Unassembled WGS sequence"/>
</dbReference>
<name>A0ABT3BD27_9RHOB</name>
<dbReference type="InterPro" id="IPR009739">
    <property type="entry name" value="LprI-like_N"/>
</dbReference>